<keyword evidence="1" id="KW-0812">Transmembrane</keyword>
<feature type="transmembrane region" description="Helical" evidence="1">
    <location>
        <begin position="52"/>
        <end position="70"/>
    </location>
</feature>
<dbReference type="RefSeq" id="WP_226177620.1">
    <property type="nucleotide sequence ID" value="NZ_JAJADR010000005.1"/>
</dbReference>
<reference evidence="2" key="1">
    <citation type="submission" date="2021-10" db="EMBL/GenBank/DDBJ databases">
        <authorList>
            <person name="Dean J.D."/>
            <person name="Kim M.K."/>
            <person name="Newey C.N."/>
            <person name="Stoker T.S."/>
            <person name="Thompson D.W."/>
            <person name="Grose J.H."/>
        </authorList>
    </citation>
    <scope>NUCLEOTIDE SEQUENCE</scope>
    <source>
        <strain evidence="2">BT178</strain>
    </source>
</reference>
<gene>
    <name evidence="2" type="ORF">LGH74_17540</name>
</gene>
<evidence type="ECO:0000256" key="1">
    <source>
        <dbReference type="SAM" id="Phobius"/>
    </source>
</evidence>
<name>A0ABS8AUB4_9BACT</name>
<sequence>MQKTREWLDRHGSKVMVALSLFLFASGLVGQLRGRSAVLVTDHDQPAQVAQSPVWLLYCCAAVPLLIILLSKRAAAQRRRAVANTKLNRAGRRSRR</sequence>
<accession>A0ABS8AUB4</accession>
<proteinExistence type="predicted"/>
<comment type="caution">
    <text evidence="2">The sequence shown here is derived from an EMBL/GenBank/DDBJ whole genome shotgun (WGS) entry which is preliminary data.</text>
</comment>
<keyword evidence="1" id="KW-1133">Transmembrane helix</keyword>
<feature type="transmembrane region" description="Helical" evidence="1">
    <location>
        <begin position="12"/>
        <end position="32"/>
    </location>
</feature>
<evidence type="ECO:0000313" key="2">
    <source>
        <dbReference type="EMBL" id="MCB2409797.1"/>
    </source>
</evidence>
<protein>
    <submittedName>
        <fullName evidence="2">Uncharacterized protein</fullName>
    </submittedName>
</protein>
<keyword evidence="1" id="KW-0472">Membrane</keyword>
<dbReference type="Proteomes" id="UP001165296">
    <property type="component" value="Unassembled WGS sequence"/>
</dbReference>
<organism evidence="2 3">
    <name type="scientific">Hymenobacter lucidus</name>
    <dbReference type="NCBI Taxonomy" id="2880930"/>
    <lineage>
        <taxon>Bacteria</taxon>
        <taxon>Pseudomonadati</taxon>
        <taxon>Bacteroidota</taxon>
        <taxon>Cytophagia</taxon>
        <taxon>Cytophagales</taxon>
        <taxon>Hymenobacteraceae</taxon>
        <taxon>Hymenobacter</taxon>
    </lineage>
</organism>
<evidence type="ECO:0000313" key="3">
    <source>
        <dbReference type="Proteomes" id="UP001165296"/>
    </source>
</evidence>
<keyword evidence="3" id="KW-1185">Reference proteome</keyword>
<dbReference type="EMBL" id="JAJADR010000005">
    <property type="protein sequence ID" value="MCB2409797.1"/>
    <property type="molecule type" value="Genomic_DNA"/>
</dbReference>